<dbReference type="EMBL" id="AFBI03000049">
    <property type="protein sequence ID" value="EJW02978.1"/>
    <property type="molecule type" value="Genomic_DNA"/>
</dbReference>
<evidence type="ECO:0000256" key="1">
    <source>
        <dbReference type="SAM" id="Phobius"/>
    </source>
</evidence>
<accession>J8ZTH1</accession>
<keyword evidence="1" id="KW-0812">Transmembrane</keyword>
<proteinExistence type="predicted"/>
<reference evidence="3" key="2">
    <citation type="submission" date="2015-07" db="EMBL/GenBank/DDBJ databases">
        <title>Contrasting host-pathogen interactions and genome evolution in two generalist and specialist microsporidian pathogens of mosquitoes.</title>
        <authorList>
            <consortium name="The Broad Institute Genomics Platform"/>
            <consortium name="The Broad Institute Genome Sequencing Center for Infectious Disease"/>
            <person name="Cuomo C.A."/>
            <person name="Sanscrainte N.D."/>
            <person name="Goldberg J.M."/>
            <person name="Heiman D."/>
            <person name="Young S."/>
            <person name="Zeng Q."/>
            <person name="Becnel J.J."/>
            <person name="Birren B.W."/>
        </authorList>
    </citation>
    <scope>NUCLEOTIDE SEQUENCE [LARGE SCALE GENOMIC DNA]</scope>
    <source>
        <strain evidence="3">USNM 41457</strain>
    </source>
</reference>
<dbReference type="AlphaFoldDB" id="J8ZTH1"/>
<comment type="caution">
    <text evidence="2">The sequence shown here is derived from an EMBL/GenBank/DDBJ whole genome shotgun (WGS) entry which is preliminary data.</text>
</comment>
<keyword evidence="1" id="KW-0472">Membrane</keyword>
<protein>
    <submittedName>
        <fullName evidence="2">Uncharacterized protein</fullName>
    </submittedName>
</protein>
<dbReference type="VEuPathDB" id="MicrosporidiaDB:EDEG_02622"/>
<name>J8ZTH1_EDHAE</name>
<keyword evidence="3" id="KW-1185">Reference proteome</keyword>
<keyword evidence="1" id="KW-1133">Transmembrane helix</keyword>
<organism evidence="2 3">
    <name type="scientific">Edhazardia aedis (strain USNM 41457)</name>
    <name type="common">Microsporidian parasite</name>
    <dbReference type="NCBI Taxonomy" id="1003232"/>
    <lineage>
        <taxon>Eukaryota</taxon>
        <taxon>Fungi</taxon>
        <taxon>Fungi incertae sedis</taxon>
        <taxon>Microsporidia</taxon>
        <taxon>Edhazardia</taxon>
    </lineage>
</organism>
<dbReference type="Proteomes" id="UP000003163">
    <property type="component" value="Unassembled WGS sequence"/>
</dbReference>
<feature type="transmembrane region" description="Helical" evidence="1">
    <location>
        <begin position="122"/>
        <end position="140"/>
    </location>
</feature>
<dbReference type="HOGENOM" id="CLU_1825250_0_0_1"/>
<reference evidence="2 3" key="1">
    <citation type="submission" date="2011-08" db="EMBL/GenBank/DDBJ databases">
        <authorList>
            <person name="Liu Z.J."/>
            <person name="Shi F.L."/>
            <person name="Lu J.Q."/>
            <person name="Li M."/>
            <person name="Wang Z.L."/>
        </authorList>
    </citation>
    <scope>NUCLEOTIDE SEQUENCE [LARGE SCALE GENOMIC DNA]</scope>
    <source>
        <strain evidence="2 3">USNM 41457</strain>
    </source>
</reference>
<evidence type="ECO:0000313" key="2">
    <source>
        <dbReference type="EMBL" id="EJW02978.1"/>
    </source>
</evidence>
<gene>
    <name evidence="2" type="ORF">EDEG_02622</name>
</gene>
<sequence>MFILIIDEKYHGYIKVKILFPVIFELRYFKTIYGLKYNAILYSNNIFFSVFSFQSKHCLFYEKLKYILSFRMYRFSDYYFKKKQYVYFQIFCFLDIRKKYFELFKYIKMTNLNHRIETCLTYYKMVLFCIVFDIYIVLLVY</sequence>
<evidence type="ECO:0000313" key="3">
    <source>
        <dbReference type="Proteomes" id="UP000003163"/>
    </source>
</evidence>
<dbReference type="InParanoid" id="J8ZTH1"/>